<keyword evidence="3" id="KW-1185">Reference proteome</keyword>
<feature type="region of interest" description="Disordered" evidence="1">
    <location>
        <begin position="1"/>
        <end position="38"/>
    </location>
</feature>
<evidence type="ECO:0000313" key="2">
    <source>
        <dbReference type="EMBL" id="MFC4823518.1"/>
    </source>
</evidence>
<evidence type="ECO:0008006" key="4">
    <source>
        <dbReference type="Google" id="ProtNLM"/>
    </source>
</evidence>
<dbReference type="EMBL" id="JBHSHT010000001">
    <property type="protein sequence ID" value="MFC4823518.1"/>
    <property type="molecule type" value="Genomic_DNA"/>
</dbReference>
<gene>
    <name evidence="2" type="ORF">ACFO9K_04515</name>
</gene>
<name>A0ABD5PYQ0_9EURY</name>
<dbReference type="RefSeq" id="WP_254267014.1">
    <property type="nucleotide sequence ID" value="NZ_CP100400.1"/>
</dbReference>
<protein>
    <recommendedName>
        <fullName evidence="4">1,4-alpha-glucan branching enzyme</fullName>
    </recommendedName>
</protein>
<evidence type="ECO:0000313" key="3">
    <source>
        <dbReference type="Proteomes" id="UP001595945"/>
    </source>
</evidence>
<proteinExistence type="predicted"/>
<feature type="compositionally biased region" description="Basic and acidic residues" evidence="1">
    <location>
        <begin position="9"/>
        <end position="24"/>
    </location>
</feature>
<sequence length="93" mass="11024">MSDESQTTTDHDEIREWVEERDGRPAYVEDTEDGDSGLLRIDFPDEEDDENLDDISWDEFFETFEENDLAFLYQDETDDGDTSYFSKFVSRED</sequence>
<evidence type="ECO:0000256" key="1">
    <source>
        <dbReference type="SAM" id="MobiDB-lite"/>
    </source>
</evidence>
<dbReference type="AlphaFoldDB" id="A0ABD5PYQ0"/>
<organism evidence="2 3">
    <name type="scientific">Halorussus aquaticus</name>
    <dbReference type="NCBI Taxonomy" id="2953748"/>
    <lineage>
        <taxon>Archaea</taxon>
        <taxon>Methanobacteriati</taxon>
        <taxon>Methanobacteriota</taxon>
        <taxon>Stenosarchaea group</taxon>
        <taxon>Halobacteria</taxon>
        <taxon>Halobacteriales</taxon>
        <taxon>Haladaptataceae</taxon>
        <taxon>Halorussus</taxon>
    </lineage>
</organism>
<dbReference type="GeneID" id="73045429"/>
<comment type="caution">
    <text evidence="2">The sequence shown here is derived from an EMBL/GenBank/DDBJ whole genome shotgun (WGS) entry which is preliminary data.</text>
</comment>
<dbReference type="Proteomes" id="UP001595945">
    <property type="component" value="Unassembled WGS sequence"/>
</dbReference>
<accession>A0ABD5PYQ0</accession>
<reference evidence="2 3" key="1">
    <citation type="journal article" date="2019" name="Int. J. Syst. Evol. Microbiol.">
        <title>The Global Catalogue of Microorganisms (GCM) 10K type strain sequencing project: providing services to taxonomists for standard genome sequencing and annotation.</title>
        <authorList>
            <consortium name="The Broad Institute Genomics Platform"/>
            <consortium name="The Broad Institute Genome Sequencing Center for Infectious Disease"/>
            <person name="Wu L."/>
            <person name="Ma J."/>
        </authorList>
    </citation>
    <scope>NUCLEOTIDE SEQUENCE [LARGE SCALE GENOMIC DNA]</scope>
    <source>
        <strain evidence="2 3">XZYJ18</strain>
    </source>
</reference>